<evidence type="ECO:0000256" key="2">
    <source>
        <dbReference type="ARBA" id="ARBA00022723"/>
    </source>
</evidence>
<dbReference type="PANTHER" id="PTHR24296">
    <property type="entry name" value="CYTOCHROME P450"/>
    <property type="match status" value="1"/>
</dbReference>
<dbReference type="InParanoid" id="A0A163JUL6"/>
<dbReference type="EMBL" id="LT553674">
    <property type="protein sequence ID" value="SAM02113.1"/>
    <property type="molecule type" value="Genomic_DNA"/>
</dbReference>
<dbReference type="Proteomes" id="UP000078561">
    <property type="component" value="Unassembled WGS sequence"/>
</dbReference>
<dbReference type="Pfam" id="PF00067">
    <property type="entry name" value="p450"/>
    <property type="match status" value="1"/>
</dbReference>
<evidence type="ECO:0000256" key="4">
    <source>
        <dbReference type="ARBA" id="ARBA00023004"/>
    </source>
</evidence>
<keyword evidence="3" id="KW-0560">Oxidoreductase</keyword>
<evidence type="ECO:0000256" key="3">
    <source>
        <dbReference type="ARBA" id="ARBA00023002"/>
    </source>
</evidence>
<keyword evidence="6" id="KW-1185">Reference proteome</keyword>
<accession>A0A163JUL6</accession>
<dbReference type="GO" id="GO:0005506">
    <property type="term" value="F:iron ion binding"/>
    <property type="evidence" value="ECO:0007669"/>
    <property type="project" value="InterPro"/>
</dbReference>
<comment type="similarity">
    <text evidence="1">Belongs to the cytochrome P450 family.</text>
</comment>
<protein>
    <recommendedName>
        <fullName evidence="7">Cytochrome P450</fullName>
    </recommendedName>
</protein>
<proteinExistence type="inferred from homology"/>
<gene>
    <name evidence="5" type="primary">ABSGL_07876.1 scaffold 9181</name>
</gene>
<dbReference type="OrthoDB" id="1470350at2759"/>
<keyword evidence="2" id="KW-0479">Metal-binding</keyword>
<dbReference type="GO" id="GO:0020037">
    <property type="term" value="F:heme binding"/>
    <property type="evidence" value="ECO:0007669"/>
    <property type="project" value="InterPro"/>
</dbReference>
<dbReference type="Gene3D" id="1.10.630.10">
    <property type="entry name" value="Cytochrome P450"/>
    <property type="match status" value="1"/>
</dbReference>
<reference evidence="5" key="1">
    <citation type="submission" date="2016-04" db="EMBL/GenBank/DDBJ databases">
        <authorList>
            <person name="Evans L.H."/>
            <person name="Alamgir A."/>
            <person name="Owens N."/>
            <person name="Weber N.D."/>
            <person name="Virtaneva K."/>
            <person name="Barbian K."/>
            <person name="Babar A."/>
            <person name="Rosenke K."/>
        </authorList>
    </citation>
    <scope>NUCLEOTIDE SEQUENCE [LARGE SCALE GENOMIC DNA]</scope>
    <source>
        <strain evidence="5">CBS 101.48</strain>
    </source>
</reference>
<organism evidence="5">
    <name type="scientific">Absidia glauca</name>
    <name type="common">Pin mould</name>
    <dbReference type="NCBI Taxonomy" id="4829"/>
    <lineage>
        <taxon>Eukaryota</taxon>
        <taxon>Fungi</taxon>
        <taxon>Fungi incertae sedis</taxon>
        <taxon>Mucoromycota</taxon>
        <taxon>Mucoromycotina</taxon>
        <taxon>Mucoromycetes</taxon>
        <taxon>Mucorales</taxon>
        <taxon>Cunninghamellaceae</taxon>
        <taxon>Absidia</taxon>
    </lineage>
</organism>
<dbReference type="SUPFAM" id="SSF48264">
    <property type="entry name" value="Cytochrome P450"/>
    <property type="match status" value="1"/>
</dbReference>
<dbReference type="PRINTS" id="PR00463">
    <property type="entry name" value="EP450I"/>
</dbReference>
<dbReference type="PRINTS" id="PR00385">
    <property type="entry name" value="P450"/>
</dbReference>
<dbReference type="InterPro" id="IPR036396">
    <property type="entry name" value="Cyt_P450_sf"/>
</dbReference>
<name>A0A163JUL6_ABSGL</name>
<dbReference type="InterPro" id="IPR002401">
    <property type="entry name" value="Cyt_P450_E_grp-I"/>
</dbReference>
<dbReference type="AlphaFoldDB" id="A0A163JUL6"/>
<dbReference type="InterPro" id="IPR001128">
    <property type="entry name" value="Cyt_P450"/>
</dbReference>
<evidence type="ECO:0000256" key="1">
    <source>
        <dbReference type="ARBA" id="ARBA00010617"/>
    </source>
</evidence>
<sequence length="514" mass="57921">MTSSAKKSQHPYMQTASLITGGATLLLAALAYKYPDRPMFTEARDGLLAPDAYPLVGITPTVLMRRHTIHDYMLELVERYNVLTGTGIGLGIPRLILTIDPKAIDHVLRNNFENYIKGSFLDDAMGDLFGKGIFNADGEVWRYQRKAASHIFNVKNFRDGFTTVFYRNIRTMKADVFNPAAQTQLPLDFHDAMHNFTLGSFLEVSFGISPDTLTKDALATFCTSFDVCQRNVAERLMNPASRTMETLESWLMPWRTSIQQHLANVNDFAMTIVAKRREEIAADGGKAKDDLLSRFMNTKNNKDQPLSDKELRDIVLNFIIAGRDTTAQAISWMMYMLLTNPGVRYALLAEINDTITDDVENDPAAMFEAVKKMKYANAVFREVLRLHPPVPANAKVALKDDVWPDGSTIKKGDLIGLITRGVGRSEMVWGKDAKKFKPDRWFADDGSLRLEPPSKWPAFNAGRQVLGTTVALITITSLLRRYEFKLVPDQEITYQVGLTLPMKNGMKVYVNRRK</sequence>
<dbReference type="GO" id="GO:0004497">
    <property type="term" value="F:monooxygenase activity"/>
    <property type="evidence" value="ECO:0007669"/>
    <property type="project" value="InterPro"/>
</dbReference>
<evidence type="ECO:0000313" key="6">
    <source>
        <dbReference type="Proteomes" id="UP000078561"/>
    </source>
</evidence>
<dbReference type="OMA" id="VTTEFFF"/>
<keyword evidence="4" id="KW-0408">Iron</keyword>
<evidence type="ECO:0000313" key="5">
    <source>
        <dbReference type="EMBL" id="SAM02113.1"/>
    </source>
</evidence>
<evidence type="ECO:0008006" key="7">
    <source>
        <dbReference type="Google" id="ProtNLM"/>
    </source>
</evidence>
<dbReference type="STRING" id="4829.A0A163JUL6"/>
<dbReference type="GO" id="GO:0016705">
    <property type="term" value="F:oxidoreductase activity, acting on paired donors, with incorporation or reduction of molecular oxygen"/>
    <property type="evidence" value="ECO:0007669"/>
    <property type="project" value="InterPro"/>
</dbReference>